<proteinExistence type="predicted"/>
<dbReference type="AlphaFoldDB" id="A0A8S4RDX6"/>
<protein>
    <submittedName>
        <fullName evidence="1">Jg1850 protein</fullName>
    </submittedName>
</protein>
<comment type="caution">
    <text evidence="1">The sequence shown here is derived from an EMBL/GenBank/DDBJ whole genome shotgun (WGS) entry which is preliminary data.</text>
</comment>
<sequence>MQMYVPIFLYASETWTLRESEKKKIDVLVMWYWRRMLRIPWNAFRTNKSILEELDITQRLSSMVQARILTFLGHVSRRSRAPDHAEDRHGLTK</sequence>
<name>A0A8S4RDX6_9NEOP</name>
<evidence type="ECO:0000313" key="1">
    <source>
        <dbReference type="EMBL" id="CAH2235491.1"/>
    </source>
</evidence>
<evidence type="ECO:0000313" key="2">
    <source>
        <dbReference type="Proteomes" id="UP000838756"/>
    </source>
</evidence>
<accession>A0A8S4RDX6</accession>
<reference evidence="1" key="1">
    <citation type="submission" date="2022-03" db="EMBL/GenBank/DDBJ databases">
        <authorList>
            <person name="Lindestad O."/>
        </authorList>
    </citation>
    <scope>NUCLEOTIDE SEQUENCE</scope>
</reference>
<dbReference type="EMBL" id="CAKXAJ010025126">
    <property type="protein sequence ID" value="CAH2235491.1"/>
    <property type="molecule type" value="Genomic_DNA"/>
</dbReference>
<keyword evidence="2" id="KW-1185">Reference proteome</keyword>
<organism evidence="1 2">
    <name type="scientific">Pararge aegeria aegeria</name>
    <dbReference type="NCBI Taxonomy" id="348720"/>
    <lineage>
        <taxon>Eukaryota</taxon>
        <taxon>Metazoa</taxon>
        <taxon>Ecdysozoa</taxon>
        <taxon>Arthropoda</taxon>
        <taxon>Hexapoda</taxon>
        <taxon>Insecta</taxon>
        <taxon>Pterygota</taxon>
        <taxon>Neoptera</taxon>
        <taxon>Endopterygota</taxon>
        <taxon>Lepidoptera</taxon>
        <taxon>Glossata</taxon>
        <taxon>Ditrysia</taxon>
        <taxon>Papilionoidea</taxon>
        <taxon>Nymphalidae</taxon>
        <taxon>Satyrinae</taxon>
        <taxon>Satyrini</taxon>
        <taxon>Parargina</taxon>
        <taxon>Pararge</taxon>
    </lineage>
</organism>
<dbReference type="OrthoDB" id="425681at2759"/>
<gene>
    <name evidence="1" type="primary">jg1850</name>
    <name evidence="1" type="ORF">PAEG_LOCUS13134</name>
</gene>
<dbReference type="PANTHER" id="PTHR47027:SF8">
    <property type="entry name" value="RIBONUCLEASE H"/>
    <property type="match status" value="1"/>
</dbReference>
<dbReference type="Proteomes" id="UP000838756">
    <property type="component" value="Unassembled WGS sequence"/>
</dbReference>
<dbReference type="PANTHER" id="PTHR47027">
    <property type="entry name" value="REVERSE TRANSCRIPTASE DOMAIN-CONTAINING PROTEIN"/>
    <property type="match status" value="1"/>
</dbReference>